<comment type="caution">
    <text evidence="2">The sequence shown here is derived from an EMBL/GenBank/DDBJ whole genome shotgun (WGS) entry which is preliminary data.</text>
</comment>
<gene>
    <name evidence="2" type="ORF">BN890_21060</name>
</gene>
<name>W6P346_9BACE</name>
<sequence>MNRFYQLLLYFHILVVLLQNVWLNIVFYDAVADYGRKYMEYGIENGTVGKAWAW</sequence>
<evidence type="ECO:0000313" key="3">
    <source>
        <dbReference type="Proteomes" id="UP000019380"/>
    </source>
</evidence>
<protein>
    <submittedName>
        <fullName evidence="2">Uncharacterized protein</fullName>
    </submittedName>
</protein>
<accession>W6P346</accession>
<keyword evidence="1" id="KW-0812">Transmembrane</keyword>
<feature type="transmembrane region" description="Helical" evidence="1">
    <location>
        <begin position="7"/>
        <end position="28"/>
    </location>
</feature>
<dbReference type="RefSeq" id="WP_008777186.1">
    <property type="nucleotide sequence ID" value="NZ_CAXVOB010000009.1"/>
</dbReference>
<dbReference type="AlphaFoldDB" id="W6P346"/>
<organism evidence="2 3">
    <name type="scientific">Bacteroides xylanisolvens SD CC 1b</name>
    <dbReference type="NCBI Taxonomy" id="702447"/>
    <lineage>
        <taxon>Bacteria</taxon>
        <taxon>Pseudomonadati</taxon>
        <taxon>Bacteroidota</taxon>
        <taxon>Bacteroidia</taxon>
        <taxon>Bacteroidales</taxon>
        <taxon>Bacteroidaceae</taxon>
        <taxon>Bacteroides</taxon>
    </lineage>
</organism>
<evidence type="ECO:0000313" key="2">
    <source>
        <dbReference type="EMBL" id="CDM04526.1"/>
    </source>
</evidence>
<evidence type="ECO:0000256" key="1">
    <source>
        <dbReference type="SAM" id="Phobius"/>
    </source>
</evidence>
<proteinExistence type="predicted"/>
<dbReference type="EMBL" id="CBXG010000021">
    <property type="protein sequence ID" value="CDM04526.1"/>
    <property type="molecule type" value="Genomic_DNA"/>
</dbReference>
<keyword evidence="1" id="KW-1133">Transmembrane helix</keyword>
<keyword evidence="1" id="KW-0472">Membrane</keyword>
<reference evidence="2 3" key="1">
    <citation type="submission" date="2013-12" db="EMBL/GenBank/DDBJ databases">
        <title>Improved hybrid genome assemblies of Bacteroides xylanisolvens SD CC 1b and Bacteroides xylanisolvens SD CC 2a using Illumina and 454 Sequencing.</title>
        <authorList>
            <person name="Ramaraj T."/>
            <person name="Sundararajan A."/>
            <person name="Mudge J."/>
            <person name="Schilkey F.D."/>
            <person name="Delvecchio V."/>
            <person name="Donlon M."/>
            <person name="Ziemer C."/>
        </authorList>
    </citation>
    <scope>NUCLEOTIDE SEQUENCE [LARGE SCALE GENOMIC DNA]</scope>
</reference>
<dbReference type="Proteomes" id="UP000019380">
    <property type="component" value="Unassembled WGS sequence"/>
</dbReference>